<comment type="pathway">
    <text evidence="2">Secondary metabolite biosynthesis.</text>
</comment>
<proteinExistence type="inferred from homology"/>
<evidence type="ECO:0000256" key="11">
    <source>
        <dbReference type="SAM" id="Phobius"/>
    </source>
</evidence>
<keyword evidence="11" id="KW-1133">Transmembrane helix</keyword>
<dbReference type="GO" id="GO:0005506">
    <property type="term" value="F:iron ion binding"/>
    <property type="evidence" value="ECO:0007669"/>
    <property type="project" value="InterPro"/>
</dbReference>
<dbReference type="PRINTS" id="PR00385">
    <property type="entry name" value="P450"/>
</dbReference>
<keyword evidence="11" id="KW-0472">Membrane</keyword>
<dbReference type="InterPro" id="IPR002401">
    <property type="entry name" value="Cyt_P450_E_grp-I"/>
</dbReference>
<dbReference type="InterPro" id="IPR050121">
    <property type="entry name" value="Cytochrome_P450_monoxygenase"/>
</dbReference>
<feature type="transmembrane region" description="Helical" evidence="11">
    <location>
        <begin position="12"/>
        <end position="35"/>
    </location>
</feature>
<accession>A0A371DQI2</accession>
<dbReference type="PROSITE" id="PS00086">
    <property type="entry name" value="CYTOCHROME_P450"/>
    <property type="match status" value="1"/>
</dbReference>
<keyword evidence="11" id="KW-0812">Transmembrane</keyword>
<dbReference type="STRING" id="139420.A0A371DQI2"/>
<evidence type="ECO:0000256" key="8">
    <source>
        <dbReference type="ARBA" id="ARBA00023033"/>
    </source>
</evidence>
<dbReference type="OrthoDB" id="1470350at2759"/>
<feature type="binding site" description="axial binding residue" evidence="9">
    <location>
        <position position="451"/>
    </location>
    <ligand>
        <name>heme</name>
        <dbReference type="ChEBI" id="CHEBI:30413"/>
    </ligand>
    <ligandPart>
        <name>Fe</name>
        <dbReference type="ChEBI" id="CHEBI:18248"/>
    </ligandPart>
</feature>
<dbReference type="InterPro" id="IPR001128">
    <property type="entry name" value="Cyt_P450"/>
</dbReference>
<dbReference type="AlphaFoldDB" id="A0A371DQI2"/>
<evidence type="ECO:0000256" key="9">
    <source>
        <dbReference type="PIRSR" id="PIRSR602401-1"/>
    </source>
</evidence>
<sequence length="508" mass="58235">MTTFRQELVSHLGLRTTVCLLLITGLGIAVQRLYFHRLSRFPGPRLAAATWWYMTYYEVWLNGGLVEHLEVLHAKYGPVVRIGPNQLHFSAIEAYNDIYLHGHRFTKDPKFYGPLHQDDSLLCLIDLREVKTRREILGPLFSRRAILKLEHVVQSKVNALLNELYKYAETGRPANMRRALRSTAIELIYAYCFATNEPFISAPGFSHKFVVESEMTFKVFHWVVHFAWVYPLLILSTHVAAWVRPSDNEARIMDSYFRLRSKIDELVAHPETVEKEEHETVFHHLLRPHPEKGQPEVPSKKVLWEEAVDLIAAGGETVSTVATFGLFYVLNDPAVHKRLVLELQSAWPDPEAKMGYEALEKLPYLTAVIKESLRLAHGVVTPAPRVVSPRDRSIAGFDVPAGTIVAMGAMFVHFNPDVFPRPREFVPERWLESKGGLEKHLVAFSKGPRACIGMNLGWCELYLLFGYLFRKLDMELYDTTAEDMKYRCKFTAVFEGKMLHCKVKVREG</sequence>
<dbReference type="GO" id="GO:0020037">
    <property type="term" value="F:heme binding"/>
    <property type="evidence" value="ECO:0007669"/>
    <property type="project" value="InterPro"/>
</dbReference>
<protein>
    <submittedName>
        <fullName evidence="12">Cytochrome P450</fullName>
    </submittedName>
</protein>
<evidence type="ECO:0000256" key="6">
    <source>
        <dbReference type="ARBA" id="ARBA00023002"/>
    </source>
</evidence>
<comment type="similarity">
    <text evidence="3 10">Belongs to the cytochrome P450 family.</text>
</comment>
<evidence type="ECO:0000256" key="4">
    <source>
        <dbReference type="ARBA" id="ARBA00022617"/>
    </source>
</evidence>
<dbReference type="Proteomes" id="UP000256964">
    <property type="component" value="Unassembled WGS sequence"/>
</dbReference>
<dbReference type="PANTHER" id="PTHR24305:SF166">
    <property type="entry name" value="CYTOCHROME P450 12A4, MITOCHONDRIAL-RELATED"/>
    <property type="match status" value="1"/>
</dbReference>
<dbReference type="GO" id="GO:0016705">
    <property type="term" value="F:oxidoreductase activity, acting on paired donors, with incorporation or reduction of molecular oxygen"/>
    <property type="evidence" value="ECO:0007669"/>
    <property type="project" value="InterPro"/>
</dbReference>
<evidence type="ECO:0000313" key="13">
    <source>
        <dbReference type="Proteomes" id="UP000256964"/>
    </source>
</evidence>
<evidence type="ECO:0000256" key="7">
    <source>
        <dbReference type="ARBA" id="ARBA00023004"/>
    </source>
</evidence>
<dbReference type="Pfam" id="PF00067">
    <property type="entry name" value="p450"/>
    <property type="match status" value="1"/>
</dbReference>
<evidence type="ECO:0000256" key="3">
    <source>
        <dbReference type="ARBA" id="ARBA00010617"/>
    </source>
</evidence>
<organism evidence="12 13">
    <name type="scientific">Lentinus brumalis</name>
    <dbReference type="NCBI Taxonomy" id="2498619"/>
    <lineage>
        <taxon>Eukaryota</taxon>
        <taxon>Fungi</taxon>
        <taxon>Dikarya</taxon>
        <taxon>Basidiomycota</taxon>
        <taxon>Agaricomycotina</taxon>
        <taxon>Agaricomycetes</taxon>
        <taxon>Polyporales</taxon>
        <taxon>Polyporaceae</taxon>
        <taxon>Lentinus</taxon>
    </lineage>
</organism>
<evidence type="ECO:0000256" key="2">
    <source>
        <dbReference type="ARBA" id="ARBA00005179"/>
    </source>
</evidence>
<gene>
    <name evidence="12" type="ORF">OH76DRAFT_1398222</name>
</gene>
<dbReference type="EMBL" id="KZ857384">
    <property type="protein sequence ID" value="RDX54807.1"/>
    <property type="molecule type" value="Genomic_DNA"/>
</dbReference>
<dbReference type="InterPro" id="IPR036396">
    <property type="entry name" value="Cyt_P450_sf"/>
</dbReference>
<name>A0A371DQI2_9APHY</name>
<dbReference type="CDD" id="cd11062">
    <property type="entry name" value="CYP58-like"/>
    <property type="match status" value="1"/>
</dbReference>
<reference evidence="12 13" key="1">
    <citation type="journal article" date="2018" name="Biotechnol. Biofuels">
        <title>Integrative visual omics of the white-rot fungus Polyporus brumalis exposes the biotechnological potential of its oxidative enzymes for delignifying raw plant biomass.</title>
        <authorList>
            <person name="Miyauchi S."/>
            <person name="Rancon A."/>
            <person name="Drula E."/>
            <person name="Hage H."/>
            <person name="Chaduli D."/>
            <person name="Favel A."/>
            <person name="Grisel S."/>
            <person name="Henrissat B."/>
            <person name="Herpoel-Gimbert I."/>
            <person name="Ruiz-Duenas F.J."/>
            <person name="Chevret D."/>
            <person name="Hainaut M."/>
            <person name="Lin J."/>
            <person name="Wang M."/>
            <person name="Pangilinan J."/>
            <person name="Lipzen A."/>
            <person name="Lesage-Meessen L."/>
            <person name="Navarro D."/>
            <person name="Riley R."/>
            <person name="Grigoriev I.V."/>
            <person name="Zhou S."/>
            <person name="Raouche S."/>
            <person name="Rosso M.N."/>
        </authorList>
    </citation>
    <scope>NUCLEOTIDE SEQUENCE [LARGE SCALE GENOMIC DNA]</scope>
    <source>
        <strain evidence="12 13">BRFM 1820</strain>
    </source>
</reference>
<evidence type="ECO:0000256" key="5">
    <source>
        <dbReference type="ARBA" id="ARBA00022723"/>
    </source>
</evidence>
<dbReference type="Gene3D" id="1.10.630.10">
    <property type="entry name" value="Cytochrome P450"/>
    <property type="match status" value="1"/>
</dbReference>
<keyword evidence="4 9" id="KW-0349">Heme</keyword>
<evidence type="ECO:0000313" key="12">
    <source>
        <dbReference type="EMBL" id="RDX54807.1"/>
    </source>
</evidence>
<evidence type="ECO:0000256" key="1">
    <source>
        <dbReference type="ARBA" id="ARBA00001971"/>
    </source>
</evidence>
<keyword evidence="13" id="KW-1185">Reference proteome</keyword>
<keyword evidence="8 10" id="KW-0503">Monooxygenase</keyword>
<dbReference type="GO" id="GO:0004497">
    <property type="term" value="F:monooxygenase activity"/>
    <property type="evidence" value="ECO:0007669"/>
    <property type="project" value="UniProtKB-KW"/>
</dbReference>
<dbReference type="SUPFAM" id="SSF48264">
    <property type="entry name" value="Cytochrome P450"/>
    <property type="match status" value="1"/>
</dbReference>
<keyword evidence="5 9" id="KW-0479">Metal-binding</keyword>
<keyword evidence="7 9" id="KW-0408">Iron</keyword>
<dbReference type="PANTHER" id="PTHR24305">
    <property type="entry name" value="CYTOCHROME P450"/>
    <property type="match status" value="1"/>
</dbReference>
<keyword evidence="6 10" id="KW-0560">Oxidoreductase</keyword>
<comment type="cofactor">
    <cofactor evidence="1 9">
        <name>heme</name>
        <dbReference type="ChEBI" id="CHEBI:30413"/>
    </cofactor>
</comment>
<dbReference type="PRINTS" id="PR00463">
    <property type="entry name" value="EP450I"/>
</dbReference>
<dbReference type="InterPro" id="IPR017972">
    <property type="entry name" value="Cyt_P450_CS"/>
</dbReference>
<evidence type="ECO:0000256" key="10">
    <source>
        <dbReference type="RuleBase" id="RU000461"/>
    </source>
</evidence>